<dbReference type="Pfam" id="PF04389">
    <property type="entry name" value="Peptidase_M28"/>
    <property type="match status" value="1"/>
</dbReference>
<dbReference type="SUPFAM" id="SSF52025">
    <property type="entry name" value="PA domain"/>
    <property type="match status" value="1"/>
</dbReference>
<dbReference type="InterPro" id="IPR046450">
    <property type="entry name" value="PA_dom_sf"/>
</dbReference>
<dbReference type="PANTHER" id="PTHR12147:SF26">
    <property type="entry name" value="PEPTIDASE M28 DOMAIN-CONTAINING PROTEIN"/>
    <property type="match status" value="1"/>
</dbReference>
<dbReference type="RefSeq" id="WP_376891555.1">
    <property type="nucleotide sequence ID" value="NZ_JBHULS010000001.1"/>
</dbReference>
<sequence>MKKSLFILGASFLAFSCGSTQEKQTTAKPATPANPTEYANTITSAELKDMLYTFASDEFEGRLTGQKGQKMAVEYLKQQYTDMEVPAAQANGNYFQNVPLQIMEVPKVTLSINNQSFKMVDDFVSAATSKDGSVTSSQIMYAGYGIQDGTYNSYNNLNVKGKVVLIKAGEPKNADGTYVISGTSEASKWSNFRQEFAAKRDIAKELGAAAVLFYAPDIYSMASQRFGRSSGRMALQGDAETMYYLFVNTELAENIMPNINTATETEQLDVAFNMEYVNASNTFTSENVVAFIEGSEKPEEVIVLTAHLDHEGVQDGEVYNGADDDGSGTVAILEIAEAFKTAVKNGHAPKRSIVFLHVTAEEKGLLGSRYYTDMDPIFPLKNTVANLNMDMIGRTDPKRTEGKDNYIYLIGSDKLSTELHEISEEMNKTYMNIELDYRFNADNDPNRFYYRSDHYNFAKHNIPVIFYFNGTHDDYHRPTDTPDKIRYDLLENRSRLVFYTAWELANRAERIIVDKTFK</sequence>
<name>A0ABW5KQH0_9FLAO</name>
<dbReference type="EMBL" id="JBHULS010000001">
    <property type="protein sequence ID" value="MFD2550703.1"/>
    <property type="molecule type" value="Genomic_DNA"/>
</dbReference>
<reference evidence="3" key="1">
    <citation type="journal article" date="2019" name="Int. J. Syst. Evol. Microbiol.">
        <title>The Global Catalogue of Microorganisms (GCM) 10K type strain sequencing project: providing services to taxonomists for standard genome sequencing and annotation.</title>
        <authorList>
            <consortium name="The Broad Institute Genomics Platform"/>
            <consortium name="The Broad Institute Genome Sequencing Center for Infectious Disease"/>
            <person name="Wu L."/>
            <person name="Ma J."/>
        </authorList>
    </citation>
    <scope>NUCLEOTIDE SEQUENCE [LARGE SCALE GENOMIC DNA]</scope>
    <source>
        <strain evidence="3">KCTC 42587</strain>
    </source>
</reference>
<organism evidence="2 3">
    <name type="scientific">Bizionia sediminis</name>
    <dbReference type="NCBI Taxonomy" id="1737064"/>
    <lineage>
        <taxon>Bacteria</taxon>
        <taxon>Pseudomonadati</taxon>
        <taxon>Bacteroidota</taxon>
        <taxon>Flavobacteriia</taxon>
        <taxon>Flavobacteriales</taxon>
        <taxon>Flavobacteriaceae</taxon>
        <taxon>Bizionia</taxon>
    </lineage>
</organism>
<evidence type="ECO:0000313" key="2">
    <source>
        <dbReference type="EMBL" id="MFD2550703.1"/>
    </source>
</evidence>
<protein>
    <submittedName>
        <fullName evidence="2">M28 family peptidase</fullName>
    </submittedName>
</protein>
<dbReference type="InterPro" id="IPR045175">
    <property type="entry name" value="M28_fam"/>
</dbReference>
<evidence type="ECO:0000313" key="3">
    <source>
        <dbReference type="Proteomes" id="UP001597472"/>
    </source>
</evidence>
<dbReference type="InterPro" id="IPR018247">
    <property type="entry name" value="EF_Hand_1_Ca_BS"/>
</dbReference>
<gene>
    <name evidence="2" type="ORF">ACFSQP_02630</name>
</gene>
<dbReference type="PROSITE" id="PS51257">
    <property type="entry name" value="PROKAR_LIPOPROTEIN"/>
    <property type="match status" value="1"/>
</dbReference>
<feature type="domain" description="Peptidase M28" evidence="1">
    <location>
        <begin position="287"/>
        <end position="499"/>
    </location>
</feature>
<accession>A0ABW5KQH0</accession>
<dbReference type="PANTHER" id="PTHR12147">
    <property type="entry name" value="METALLOPEPTIDASE M28 FAMILY MEMBER"/>
    <property type="match status" value="1"/>
</dbReference>
<dbReference type="Gene3D" id="3.50.30.30">
    <property type="match status" value="1"/>
</dbReference>
<comment type="caution">
    <text evidence="2">The sequence shown here is derived from an EMBL/GenBank/DDBJ whole genome shotgun (WGS) entry which is preliminary data.</text>
</comment>
<dbReference type="Proteomes" id="UP001597472">
    <property type="component" value="Unassembled WGS sequence"/>
</dbReference>
<proteinExistence type="predicted"/>
<dbReference type="SUPFAM" id="SSF53187">
    <property type="entry name" value="Zn-dependent exopeptidases"/>
    <property type="match status" value="1"/>
</dbReference>
<keyword evidence="3" id="KW-1185">Reference proteome</keyword>
<dbReference type="Gene3D" id="3.40.630.10">
    <property type="entry name" value="Zn peptidases"/>
    <property type="match status" value="1"/>
</dbReference>
<evidence type="ECO:0000259" key="1">
    <source>
        <dbReference type="Pfam" id="PF04389"/>
    </source>
</evidence>
<dbReference type="PROSITE" id="PS00018">
    <property type="entry name" value="EF_HAND_1"/>
    <property type="match status" value="1"/>
</dbReference>
<dbReference type="InterPro" id="IPR007484">
    <property type="entry name" value="Peptidase_M28"/>
</dbReference>